<evidence type="ECO:0000313" key="1">
    <source>
        <dbReference type="EMBL" id="KAL2334337.1"/>
    </source>
</evidence>
<accession>A0ABD1MFG7</accession>
<dbReference type="AlphaFoldDB" id="A0ABD1MFG7"/>
<protein>
    <recommendedName>
        <fullName evidence="3">Secreted protein</fullName>
    </recommendedName>
</protein>
<keyword evidence="2" id="KW-1185">Reference proteome</keyword>
<sequence length="93" mass="10736">MPKLPEPTEARNMSRRALASLALYRLLTAVSSKGIEQEGELPICSRLNVTMDSFLYGNVIKFRLAVQRVKGQRKGNRLETEVRDDYECLFWFL</sequence>
<reference evidence="1 2" key="1">
    <citation type="submission" date="2024-08" db="EMBL/GenBank/DDBJ databases">
        <title>Insights into the chromosomal genome structure of Flemingia macrophylla.</title>
        <authorList>
            <person name="Ding Y."/>
            <person name="Zhao Y."/>
            <person name="Bi W."/>
            <person name="Wu M."/>
            <person name="Zhao G."/>
            <person name="Gong Y."/>
            <person name="Li W."/>
            <person name="Zhang P."/>
        </authorList>
    </citation>
    <scope>NUCLEOTIDE SEQUENCE [LARGE SCALE GENOMIC DNA]</scope>
    <source>
        <strain evidence="1">DYQJB</strain>
        <tissue evidence="1">Leaf</tissue>
    </source>
</reference>
<comment type="caution">
    <text evidence="1">The sequence shown here is derived from an EMBL/GenBank/DDBJ whole genome shotgun (WGS) entry which is preliminary data.</text>
</comment>
<dbReference type="Proteomes" id="UP001603857">
    <property type="component" value="Unassembled WGS sequence"/>
</dbReference>
<evidence type="ECO:0000313" key="2">
    <source>
        <dbReference type="Proteomes" id="UP001603857"/>
    </source>
</evidence>
<dbReference type="EMBL" id="JBGMDY010000005">
    <property type="protein sequence ID" value="KAL2334337.1"/>
    <property type="molecule type" value="Genomic_DNA"/>
</dbReference>
<organism evidence="1 2">
    <name type="scientific">Flemingia macrophylla</name>
    <dbReference type="NCBI Taxonomy" id="520843"/>
    <lineage>
        <taxon>Eukaryota</taxon>
        <taxon>Viridiplantae</taxon>
        <taxon>Streptophyta</taxon>
        <taxon>Embryophyta</taxon>
        <taxon>Tracheophyta</taxon>
        <taxon>Spermatophyta</taxon>
        <taxon>Magnoliopsida</taxon>
        <taxon>eudicotyledons</taxon>
        <taxon>Gunneridae</taxon>
        <taxon>Pentapetalae</taxon>
        <taxon>rosids</taxon>
        <taxon>fabids</taxon>
        <taxon>Fabales</taxon>
        <taxon>Fabaceae</taxon>
        <taxon>Papilionoideae</taxon>
        <taxon>50 kb inversion clade</taxon>
        <taxon>NPAAA clade</taxon>
        <taxon>indigoferoid/millettioid clade</taxon>
        <taxon>Phaseoleae</taxon>
        <taxon>Flemingia</taxon>
    </lineage>
</organism>
<gene>
    <name evidence="1" type="ORF">Fmac_015550</name>
</gene>
<evidence type="ECO:0008006" key="3">
    <source>
        <dbReference type="Google" id="ProtNLM"/>
    </source>
</evidence>
<proteinExistence type="predicted"/>
<name>A0ABD1MFG7_9FABA</name>